<dbReference type="Gene3D" id="3.40.50.1000">
    <property type="entry name" value="HAD superfamily/HAD-like"/>
    <property type="match status" value="1"/>
</dbReference>
<dbReference type="SFLD" id="SFLDS00003">
    <property type="entry name" value="Haloacid_Dehalogenase"/>
    <property type="match status" value="1"/>
</dbReference>
<dbReference type="Proteomes" id="UP001431656">
    <property type="component" value="Chromosome"/>
</dbReference>
<keyword evidence="2" id="KW-1185">Reference proteome</keyword>
<dbReference type="EMBL" id="AP028056">
    <property type="protein sequence ID" value="BEH01318.1"/>
    <property type="molecule type" value="Genomic_DNA"/>
</dbReference>
<proteinExistence type="predicted"/>
<name>A0AAN0MEY5_9ACTN</name>
<reference evidence="1" key="1">
    <citation type="journal article" date="2024" name="Int. J. Syst. Evol. Microbiol.">
        <title>Brooklawnia propionicigenes sp. nov., a facultatively anaerobic, propionate-producing bacterium isolated from a methanogenic reactor treating waste from cattle farms.</title>
        <authorList>
            <person name="Akita Y."/>
            <person name="Ueki A."/>
            <person name="Tonouchi A."/>
            <person name="Sugawara Y."/>
            <person name="Honma S."/>
            <person name="Kaku N."/>
            <person name="Ueki K."/>
        </authorList>
    </citation>
    <scope>NUCLEOTIDE SEQUENCE</scope>
    <source>
        <strain evidence="1">SH051</strain>
    </source>
</reference>
<dbReference type="Gene3D" id="1.10.150.240">
    <property type="entry name" value="Putative phosphatase, domain 2"/>
    <property type="match status" value="1"/>
</dbReference>
<dbReference type="KEGG" id="broo:brsh051_05990"/>
<dbReference type="InterPro" id="IPR006439">
    <property type="entry name" value="HAD-SF_hydro_IA"/>
</dbReference>
<evidence type="ECO:0000313" key="2">
    <source>
        <dbReference type="Proteomes" id="UP001431656"/>
    </source>
</evidence>
<dbReference type="InterPro" id="IPR023198">
    <property type="entry name" value="PGP-like_dom2"/>
</dbReference>
<evidence type="ECO:0000313" key="1">
    <source>
        <dbReference type="EMBL" id="BEH01318.1"/>
    </source>
</evidence>
<dbReference type="SUPFAM" id="SSF56784">
    <property type="entry name" value="HAD-like"/>
    <property type="match status" value="1"/>
</dbReference>
<dbReference type="Pfam" id="PF00702">
    <property type="entry name" value="Hydrolase"/>
    <property type="match status" value="1"/>
</dbReference>
<dbReference type="SFLD" id="SFLDG01129">
    <property type="entry name" value="C1.5:_HAD__Beta-PGM__Phosphata"/>
    <property type="match status" value="1"/>
</dbReference>
<protein>
    <submittedName>
        <fullName evidence="1">HAD family hydrolase</fullName>
    </submittedName>
</protein>
<dbReference type="InterPro" id="IPR044999">
    <property type="entry name" value="CbbY-like"/>
</dbReference>
<dbReference type="InterPro" id="IPR023214">
    <property type="entry name" value="HAD_sf"/>
</dbReference>
<dbReference type="RefSeq" id="WP_286267431.1">
    <property type="nucleotide sequence ID" value="NZ_AP028056.1"/>
</dbReference>
<dbReference type="NCBIfam" id="TIGR01509">
    <property type="entry name" value="HAD-SF-IA-v3"/>
    <property type="match status" value="1"/>
</dbReference>
<keyword evidence="1" id="KW-0378">Hydrolase</keyword>
<dbReference type="GO" id="GO:0016787">
    <property type="term" value="F:hydrolase activity"/>
    <property type="evidence" value="ECO:0007669"/>
    <property type="project" value="UniProtKB-KW"/>
</dbReference>
<gene>
    <name evidence="1" type="ORF">brsh051_05990</name>
</gene>
<dbReference type="AlphaFoldDB" id="A0AAN0MEY5"/>
<dbReference type="InterPro" id="IPR036412">
    <property type="entry name" value="HAD-like_sf"/>
</dbReference>
<organism evidence="1 2">
    <name type="scientific">Brooklawnia propionicigenes</name>
    <dbReference type="NCBI Taxonomy" id="3041175"/>
    <lineage>
        <taxon>Bacteria</taxon>
        <taxon>Bacillati</taxon>
        <taxon>Actinomycetota</taxon>
        <taxon>Actinomycetes</taxon>
        <taxon>Propionibacteriales</taxon>
        <taxon>Propionibacteriaceae</taxon>
        <taxon>Brooklawnia</taxon>
    </lineage>
</organism>
<dbReference type="PANTHER" id="PTHR42896">
    <property type="entry name" value="XYLULOSE-1,5-BISPHOSPHATE (XUBP) PHOSPHATASE"/>
    <property type="match status" value="1"/>
</dbReference>
<dbReference type="PANTHER" id="PTHR42896:SF2">
    <property type="entry name" value="CBBY-LIKE PROTEIN"/>
    <property type="match status" value="1"/>
</dbReference>
<sequence length="260" mass="27612">MTPALLIFDCDGVLADTERDGHRVAFNQMFDELSIPLHWSNDEYAALVSIGGGKERLASVLTPALREQLGLPEDEEVLKQEVARWHRVKTRRYTELVTAGALPGRPGVKRLIGEADRSGWTVAVCSTSARESVLAVLQHVIGPELATRVHIFAGDIVARKKPAPDIYLYALDSLGFGPHNAVVVEDSGIGCRAAVGAGLATVITVSAYTGGDDFTGAAMVLSDLGEPGAAATVLADPWGVQVGEYVDLGVLNKVLESRQG</sequence>
<accession>A0AAN0MEY5</accession>